<dbReference type="Pfam" id="PF05746">
    <property type="entry name" value="DALR_1"/>
    <property type="match status" value="1"/>
</dbReference>
<gene>
    <name evidence="14" type="ORF">niasHT_016667</name>
</gene>
<dbReference type="InterPro" id="IPR008909">
    <property type="entry name" value="DALR_anticod-bd"/>
</dbReference>
<evidence type="ECO:0000256" key="1">
    <source>
        <dbReference type="ARBA" id="ARBA00005594"/>
    </source>
</evidence>
<evidence type="ECO:0000256" key="8">
    <source>
        <dbReference type="ARBA" id="ARBA00033033"/>
    </source>
</evidence>
<dbReference type="EMBL" id="JBICBT010000646">
    <property type="protein sequence ID" value="KAL3106545.1"/>
    <property type="molecule type" value="Genomic_DNA"/>
</dbReference>
<evidence type="ECO:0000256" key="5">
    <source>
        <dbReference type="ARBA" id="ARBA00022840"/>
    </source>
</evidence>
<comment type="similarity">
    <text evidence="1 12">Belongs to the class-I aminoacyl-tRNA synthetase family.</text>
</comment>
<comment type="catalytic activity">
    <reaction evidence="10">
        <text>tRNA(Arg) + L-arginine + ATP = L-arginyl-tRNA(Arg) + AMP + diphosphate</text>
        <dbReference type="Rhea" id="RHEA:20301"/>
        <dbReference type="Rhea" id="RHEA-COMP:9658"/>
        <dbReference type="Rhea" id="RHEA-COMP:9673"/>
        <dbReference type="ChEBI" id="CHEBI:30616"/>
        <dbReference type="ChEBI" id="CHEBI:32682"/>
        <dbReference type="ChEBI" id="CHEBI:33019"/>
        <dbReference type="ChEBI" id="CHEBI:78442"/>
        <dbReference type="ChEBI" id="CHEBI:78513"/>
        <dbReference type="ChEBI" id="CHEBI:456215"/>
        <dbReference type="EC" id="6.1.1.19"/>
    </reaction>
</comment>
<proteinExistence type="inferred from homology"/>
<dbReference type="EC" id="6.1.1.19" evidence="2"/>
<dbReference type="Proteomes" id="UP001620626">
    <property type="component" value="Unassembled WGS sequence"/>
</dbReference>
<dbReference type="SUPFAM" id="SSF47323">
    <property type="entry name" value="Anticodon-binding domain of a subclass of class I aminoacyl-tRNA synthetases"/>
    <property type="match status" value="1"/>
</dbReference>
<dbReference type="InterPro" id="IPR014729">
    <property type="entry name" value="Rossmann-like_a/b/a_fold"/>
</dbReference>
<comment type="caution">
    <text evidence="14">The sequence shown here is derived from an EMBL/GenBank/DDBJ whole genome shotgun (WGS) entry which is preliminary data.</text>
</comment>
<keyword evidence="15" id="KW-1185">Reference proteome</keyword>
<dbReference type="PANTHER" id="PTHR11956:SF11">
    <property type="entry name" value="ARGININE--TRNA LIGASE, MITOCHONDRIAL-RELATED"/>
    <property type="match status" value="1"/>
</dbReference>
<evidence type="ECO:0000256" key="2">
    <source>
        <dbReference type="ARBA" id="ARBA00012837"/>
    </source>
</evidence>
<evidence type="ECO:0000256" key="9">
    <source>
        <dbReference type="ARBA" id="ARBA00039495"/>
    </source>
</evidence>
<reference evidence="14 15" key="1">
    <citation type="submission" date="2024-10" db="EMBL/GenBank/DDBJ databases">
        <authorList>
            <person name="Kim D."/>
        </authorList>
    </citation>
    <scope>NUCLEOTIDE SEQUENCE [LARGE SCALE GENOMIC DNA]</scope>
    <source>
        <strain evidence="14">BH-2024</strain>
    </source>
</reference>
<keyword evidence="6 12" id="KW-0648">Protein biosynthesis</keyword>
<accession>A0ABD2KUC1</accession>
<keyword evidence="3 12" id="KW-0436">Ligase</keyword>
<dbReference type="InterPro" id="IPR035684">
    <property type="entry name" value="ArgRS_core"/>
</dbReference>
<evidence type="ECO:0000256" key="6">
    <source>
        <dbReference type="ARBA" id="ARBA00022917"/>
    </source>
</evidence>
<evidence type="ECO:0000256" key="7">
    <source>
        <dbReference type="ARBA" id="ARBA00023146"/>
    </source>
</evidence>
<keyword evidence="4 12" id="KW-0547">Nucleotide-binding</keyword>
<name>A0ABD2KUC1_9BILA</name>
<dbReference type="PANTHER" id="PTHR11956">
    <property type="entry name" value="ARGINYL-TRNA SYNTHETASE"/>
    <property type="match status" value="1"/>
</dbReference>
<evidence type="ECO:0000313" key="14">
    <source>
        <dbReference type="EMBL" id="KAL3106545.1"/>
    </source>
</evidence>
<dbReference type="SMART" id="SM00836">
    <property type="entry name" value="DALR_1"/>
    <property type="match status" value="1"/>
</dbReference>
<dbReference type="InterPro" id="IPR001412">
    <property type="entry name" value="aa-tRNA-synth_I_CS"/>
</dbReference>
<organism evidence="14 15">
    <name type="scientific">Heterodera trifolii</name>
    <dbReference type="NCBI Taxonomy" id="157864"/>
    <lineage>
        <taxon>Eukaryota</taxon>
        <taxon>Metazoa</taxon>
        <taxon>Ecdysozoa</taxon>
        <taxon>Nematoda</taxon>
        <taxon>Chromadorea</taxon>
        <taxon>Rhabditida</taxon>
        <taxon>Tylenchina</taxon>
        <taxon>Tylenchomorpha</taxon>
        <taxon>Tylenchoidea</taxon>
        <taxon>Heteroderidae</taxon>
        <taxon>Heteroderinae</taxon>
        <taxon>Heterodera</taxon>
    </lineage>
</organism>
<evidence type="ECO:0000259" key="13">
    <source>
        <dbReference type="SMART" id="SM00836"/>
    </source>
</evidence>
<dbReference type="InterPro" id="IPR001278">
    <property type="entry name" value="Arg-tRNA-ligase"/>
</dbReference>
<dbReference type="Gene3D" id="1.10.730.10">
    <property type="entry name" value="Isoleucyl-tRNA Synthetase, Domain 1"/>
    <property type="match status" value="1"/>
</dbReference>
<evidence type="ECO:0000313" key="15">
    <source>
        <dbReference type="Proteomes" id="UP001620626"/>
    </source>
</evidence>
<dbReference type="FunFam" id="1.10.730.10:FF:000006">
    <property type="entry name" value="Arginyl-tRNA synthetase 2, mitochondrial"/>
    <property type="match status" value="1"/>
</dbReference>
<dbReference type="SUPFAM" id="SSF52374">
    <property type="entry name" value="Nucleotidylyl transferase"/>
    <property type="match status" value="1"/>
</dbReference>
<evidence type="ECO:0000256" key="3">
    <source>
        <dbReference type="ARBA" id="ARBA00022598"/>
    </source>
</evidence>
<dbReference type="Gene3D" id="3.40.50.620">
    <property type="entry name" value="HUPs"/>
    <property type="match status" value="1"/>
</dbReference>
<dbReference type="InterPro" id="IPR009080">
    <property type="entry name" value="tRNAsynth_Ia_anticodon-bd"/>
</dbReference>
<dbReference type="PRINTS" id="PR01038">
    <property type="entry name" value="TRNASYNTHARG"/>
</dbReference>
<keyword evidence="5 12" id="KW-0067">ATP-binding</keyword>
<dbReference type="GO" id="GO:0004814">
    <property type="term" value="F:arginine-tRNA ligase activity"/>
    <property type="evidence" value="ECO:0007669"/>
    <property type="project" value="UniProtKB-EC"/>
</dbReference>
<evidence type="ECO:0000256" key="10">
    <source>
        <dbReference type="ARBA" id="ARBA00049339"/>
    </source>
</evidence>
<sequence>MLLAAFRRIMFSQDLVTELLSKFSITKQRIVIDFSSPNIAKTFHMGHLRSTAYGDFMQRIFRHAGHEVVSINYLGDWGHQFGLLTVYWMEVMDGMDGRMARPMADEWAAMSARKRVQLLTDAYVAANRLKLTNSAFDQKARQLQLNMERHMISTGAATVDDVNLAQIHSDDKLREAFGLWRDFRDSSVAYLEDFYARFGTKFDRWDAESYHVVEGARLTDEMIQSGLCRLTRDELWAVCQPEVGLGREKITLRKGDGLNLYMNRDLAAIYARHRLYNADKYYYLVDYGQTNHFNQLRILLRVRGDDDLADRIEHGAREADAYVHASPTMRAEPAELGTICRRLAESTLLFEIVFRHRNSHFTFSFRNSFRPGGTNALLLHEKFSRLCSLEHAHHEHMERIRALDADGEWKLNMEMREPGQKLARRIQEFDTVVLTAMKKMDPNPVAIYLLKLCNEIGTAMAALRVQDETIAVALPRLMLFSAAKKVLGEGMRLLGIDPIERM</sequence>
<dbReference type="AlphaFoldDB" id="A0ABD2KUC1"/>
<evidence type="ECO:0000256" key="11">
    <source>
        <dbReference type="ARBA" id="ARBA00049595"/>
    </source>
</evidence>
<comment type="function">
    <text evidence="11">Catalyzes the attachment of arginine to tRNA(Arg) in a two-step reaction: arginine is first activated by ATP to form Arg-AMP and then transferred to the acceptor end of tRNA(Arg).</text>
</comment>
<protein>
    <recommendedName>
        <fullName evidence="9">Probable arginine--tRNA ligase, mitochondrial</fullName>
        <ecNumber evidence="2">6.1.1.19</ecNumber>
    </recommendedName>
    <alternativeName>
        <fullName evidence="8">Arginyl-tRNA synthetase</fullName>
    </alternativeName>
</protein>
<evidence type="ECO:0000256" key="4">
    <source>
        <dbReference type="ARBA" id="ARBA00022741"/>
    </source>
</evidence>
<dbReference type="PROSITE" id="PS00178">
    <property type="entry name" value="AA_TRNA_LIGASE_I"/>
    <property type="match status" value="1"/>
</dbReference>
<dbReference type="Pfam" id="PF00750">
    <property type="entry name" value="tRNA-synt_1d"/>
    <property type="match status" value="1"/>
</dbReference>
<dbReference type="GO" id="GO:0006412">
    <property type="term" value="P:translation"/>
    <property type="evidence" value="ECO:0007669"/>
    <property type="project" value="UniProtKB-KW"/>
</dbReference>
<keyword evidence="7 12" id="KW-0030">Aminoacyl-tRNA synthetase</keyword>
<dbReference type="GO" id="GO:0005524">
    <property type="term" value="F:ATP binding"/>
    <property type="evidence" value="ECO:0007669"/>
    <property type="project" value="UniProtKB-KW"/>
</dbReference>
<feature type="domain" description="DALR anticodon binding" evidence="13">
    <location>
        <begin position="385"/>
        <end position="502"/>
    </location>
</feature>
<evidence type="ECO:0000256" key="12">
    <source>
        <dbReference type="RuleBase" id="RU363038"/>
    </source>
</evidence>